<feature type="compositionally biased region" description="Polar residues" evidence="1">
    <location>
        <begin position="165"/>
        <end position="175"/>
    </location>
</feature>
<dbReference type="OrthoDB" id="9860784at2"/>
<sequence>MNSKDFVASRFLDKPTRYGCDDGDLNMTNDYLAYRGFDTLTREQFRAITSIVRLRNMFLAANPDYDMRKKKQPPLFVQLSIYDFLEDTTATQTRKLIHYFTGDESRIDQSNSRIRSSVRGVDNEHIIAAKVMLPLFASEPKLKKIRKTTDRENATDTDFEDDLAKNSQTSFGIEG</sequence>
<evidence type="ECO:0000313" key="2">
    <source>
        <dbReference type="EMBL" id="KYJ85662.1"/>
    </source>
</evidence>
<evidence type="ECO:0000313" key="3">
    <source>
        <dbReference type="Proteomes" id="UP000075359"/>
    </source>
</evidence>
<protein>
    <submittedName>
        <fullName evidence="2">Uncharacterized protein</fullName>
    </submittedName>
</protein>
<dbReference type="STRING" id="1630136.AS592_01105"/>
<dbReference type="AlphaFoldDB" id="A0A151CDR5"/>
<dbReference type="RefSeq" id="WP_067332507.1">
    <property type="nucleotide sequence ID" value="NZ_LNKT01000071.1"/>
</dbReference>
<accession>A0A151CDR5</accession>
<name>A0A151CDR5_9BACT</name>
<gene>
    <name evidence="2" type="ORF">AS592_01105</name>
</gene>
<comment type="caution">
    <text evidence="2">The sequence shown here is derived from an EMBL/GenBank/DDBJ whole genome shotgun (WGS) entry which is preliminary data.</text>
</comment>
<organism evidence="2 3">
    <name type="scientific">Sulfurovum riftiae</name>
    <dbReference type="NCBI Taxonomy" id="1630136"/>
    <lineage>
        <taxon>Bacteria</taxon>
        <taxon>Pseudomonadati</taxon>
        <taxon>Campylobacterota</taxon>
        <taxon>Epsilonproteobacteria</taxon>
        <taxon>Campylobacterales</taxon>
        <taxon>Sulfurovaceae</taxon>
        <taxon>Sulfurovum</taxon>
    </lineage>
</organism>
<dbReference type="EMBL" id="LNKT01000071">
    <property type="protein sequence ID" value="KYJ85662.1"/>
    <property type="molecule type" value="Genomic_DNA"/>
</dbReference>
<proteinExistence type="predicted"/>
<keyword evidence="3" id="KW-1185">Reference proteome</keyword>
<reference evidence="2 3" key="1">
    <citation type="submission" date="2015-11" db="EMBL/GenBank/DDBJ databases">
        <title>Draft genome of Sulfurovum riftiae 1812E, a member of the Epsilonproteobacteria isolated from the tube of the deep-sea hydrothermal vent tubewom Riftia pachyptila.</title>
        <authorList>
            <person name="Vetriani C."/>
            <person name="Giovannelli D."/>
        </authorList>
    </citation>
    <scope>NUCLEOTIDE SEQUENCE [LARGE SCALE GENOMIC DNA]</scope>
    <source>
        <strain evidence="2 3">1812E</strain>
    </source>
</reference>
<evidence type="ECO:0000256" key="1">
    <source>
        <dbReference type="SAM" id="MobiDB-lite"/>
    </source>
</evidence>
<feature type="region of interest" description="Disordered" evidence="1">
    <location>
        <begin position="146"/>
        <end position="175"/>
    </location>
</feature>
<dbReference type="Proteomes" id="UP000075359">
    <property type="component" value="Unassembled WGS sequence"/>
</dbReference>